<sequence>MEQFDQLLTCPICLDRYKNPKLLPCQHSFCLDPCMEGLIDYVRRQVKCPECRAEHRIPYQGITQFPNNVTLQRFLEIHADITGELPDPNLGQTMERCGVCSERSFVSVCAHCEKKICHDCKEGHMQVLRREIHRFCSQVKRSIHRLTDMSEIIDKNATHLQTNCAKVLEEIEDMCKRLQKAIQEKEASLKLEVETYLSSELRNLSTVKENLDVEIMNIKNNCDLVENNFSEENEWDDAELLETKDIFVKTVDFVRNFEHEAGCSERDYTRKVRLQLNQDPNHIQLGLSNLAEINIHTTQIGTTTGPQSTQSAANLALSRSKSDHRLAVQFRENERFGSDNDSLGRRVYGEEEHGPTRRSSRYKSRFHRTGNLLDPDSDTETRTSSPIPPREKVLDTDDAIKGPLSGITRLWDAPRILLKISETEKKKEKKERMAQPPPQPTPAAPVQQAPAPQPQPPPALQPPPTRTQRQVSEEDEIAKQKRMNREWADRQPGGATANPPSESQPPKESSAHGRTSAPSSRPASRQSSTMDESGPSTPTSRAPSRQTSKTSTTEEPPRRTTSRQEPVEEERPVQVPWRVGNIRKRVQEEESESTADDASSVGRGSGAKSKSGASSSSSTVTAGGSRSRSSPPSQASEKSRKPSGGSATRNRRASSDSSTSTSSSRSSSPPKTGAAFATKNIRQRFEPPLTTVPPPVVTAPPEPPYRARIRASEPPASAPSSSSTTTGSRFLGHRSGTHLKESVSSDESSDSEAERGRDSRRPSNASSVSNVGTGLKKYEERSDIGPLLARSAHARSREHEAPTSNFSRSRTASNLYRGTSFDESEPSYRRPDTTTGASNYRARRFGRYDAPDTDTYSSDRYSVGSGGLTGKYYNRSRGNLYDDYSSRHGGASGYTSRYLNRSKSSAALDGPEGEECHQTSEPVRRSSLAQAQTTAPPPAPAAPSEEKQRRKTWATRSTSSSKPEEESTATNDVEGAIAFEEVPGESHLSSWARYLKNKYGNRYKEASRLSKSRSYGSFGGNHTDSSDDSDAEETNATRSSASAAGLIDLNSPRSQYLKKRKVMLMFGTRGSGQGAFTWPRGVAVTPENNIVVADSSNHRIQVFTEKGQFMKEIGQYGTGEGEFDCLAGVAINRIGQFIVSDRYNHRVQVLDPNGRYLRSFGSQGAADGRFNYPWGLATDALGFIYVCDKENHRIQVFQSDGTFVGKFGALGKAPGQLDNPHYIAVSSTNRIVVSDSNNHRIQIFDINGKVSNHFGNEGSEEGQFKYPRGVAVDEGGYIFVADSGNNRVQLFAPDGQFLRAFGTWGAGEGQFKAMEGIAVSTEGHIIVCDRENHRIQVF</sequence>
<feature type="compositionally biased region" description="Basic and acidic residues" evidence="6">
    <location>
        <begin position="337"/>
        <end position="355"/>
    </location>
</feature>
<dbReference type="Pfam" id="PF01436">
    <property type="entry name" value="NHL"/>
    <property type="match status" value="6"/>
</dbReference>
<name>A0A7R8WEX5_9CRUS</name>
<keyword evidence="3" id="KW-0863">Zinc-finger</keyword>
<dbReference type="InterPro" id="IPR001258">
    <property type="entry name" value="NHL_repeat"/>
</dbReference>
<dbReference type="GO" id="GO:0043161">
    <property type="term" value="P:proteasome-mediated ubiquitin-dependent protein catabolic process"/>
    <property type="evidence" value="ECO:0007669"/>
    <property type="project" value="TreeGrafter"/>
</dbReference>
<feature type="compositionally biased region" description="Low complexity" evidence="6">
    <location>
        <begin position="655"/>
        <end position="668"/>
    </location>
</feature>
<dbReference type="OrthoDB" id="342730at2759"/>
<feature type="compositionally biased region" description="Pro residues" evidence="6">
    <location>
        <begin position="451"/>
        <end position="465"/>
    </location>
</feature>
<feature type="region of interest" description="Disordered" evidence="6">
    <location>
        <begin position="424"/>
        <end position="973"/>
    </location>
</feature>
<dbReference type="InterPro" id="IPR018957">
    <property type="entry name" value="Znf_C3HC4_RING-type"/>
</dbReference>
<keyword evidence="2" id="KW-0677">Repeat</keyword>
<evidence type="ECO:0000256" key="1">
    <source>
        <dbReference type="ARBA" id="ARBA00022723"/>
    </source>
</evidence>
<dbReference type="FunFam" id="2.120.10.30:FF:000013">
    <property type="entry name" value="E3 ubiquitin-protein ligase TRIM71"/>
    <property type="match status" value="2"/>
</dbReference>
<dbReference type="InterPro" id="IPR001841">
    <property type="entry name" value="Znf_RING"/>
</dbReference>
<keyword evidence="1" id="KW-0479">Metal-binding</keyword>
<feature type="compositionally biased region" description="Low complexity" evidence="6">
    <location>
        <begin position="596"/>
        <end position="633"/>
    </location>
</feature>
<feature type="compositionally biased region" description="Polar residues" evidence="6">
    <location>
        <begin position="762"/>
        <end position="772"/>
    </location>
</feature>
<dbReference type="Gene3D" id="3.30.40.10">
    <property type="entry name" value="Zinc/RING finger domain, C3HC4 (zinc finger)"/>
    <property type="match status" value="1"/>
</dbReference>
<dbReference type="PANTHER" id="PTHR24104">
    <property type="entry name" value="E3 UBIQUITIN-PROTEIN LIGASE NHLRC1-RELATED"/>
    <property type="match status" value="1"/>
</dbReference>
<feature type="compositionally biased region" description="Pro residues" evidence="6">
    <location>
        <begin position="690"/>
        <end position="704"/>
    </location>
</feature>
<evidence type="ECO:0000313" key="7">
    <source>
        <dbReference type="EMBL" id="CAD7228092.1"/>
    </source>
</evidence>
<dbReference type="CDD" id="cd16524">
    <property type="entry name" value="RING-HC_NHL-1-like"/>
    <property type="match status" value="1"/>
</dbReference>
<dbReference type="PROSITE" id="PS51125">
    <property type="entry name" value="NHL"/>
    <property type="match status" value="6"/>
</dbReference>
<feature type="coiled-coil region" evidence="5">
    <location>
        <begin position="164"/>
        <end position="228"/>
    </location>
</feature>
<keyword evidence="4" id="KW-0862">Zinc</keyword>
<dbReference type="InterPro" id="IPR013083">
    <property type="entry name" value="Znf_RING/FYVE/PHD"/>
</dbReference>
<feature type="region of interest" description="Disordered" evidence="6">
    <location>
        <begin position="337"/>
        <end position="404"/>
    </location>
</feature>
<feature type="compositionally biased region" description="Polar residues" evidence="6">
    <location>
        <begin position="802"/>
        <end position="817"/>
    </location>
</feature>
<dbReference type="PANTHER" id="PTHR24104:SF47">
    <property type="entry name" value="E3 UBIQUITIN-PROTEIN LIGASE NHLRC1"/>
    <property type="match status" value="1"/>
</dbReference>
<feature type="compositionally biased region" description="Low complexity" evidence="6">
    <location>
        <begin position="499"/>
        <end position="508"/>
    </location>
</feature>
<feature type="compositionally biased region" description="Basic and acidic residues" evidence="6">
    <location>
        <begin position="389"/>
        <end position="400"/>
    </location>
</feature>
<feature type="compositionally biased region" description="Basic and acidic residues" evidence="6">
    <location>
        <begin position="752"/>
        <end position="761"/>
    </location>
</feature>
<dbReference type="GO" id="GO:0000209">
    <property type="term" value="P:protein polyubiquitination"/>
    <property type="evidence" value="ECO:0007669"/>
    <property type="project" value="TreeGrafter"/>
</dbReference>
<feature type="compositionally biased region" description="Basic residues" evidence="6">
    <location>
        <begin position="356"/>
        <end position="368"/>
    </location>
</feature>
<feature type="compositionally biased region" description="Basic and acidic residues" evidence="6">
    <location>
        <begin position="914"/>
        <end position="924"/>
    </location>
</feature>
<feature type="compositionally biased region" description="Low complexity" evidence="6">
    <location>
        <begin position="515"/>
        <end position="529"/>
    </location>
</feature>
<feature type="compositionally biased region" description="Polar residues" evidence="6">
    <location>
        <begin position="893"/>
        <end position="905"/>
    </location>
</feature>
<dbReference type="Pfam" id="PF00097">
    <property type="entry name" value="zf-C3HC4"/>
    <property type="match status" value="1"/>
</dbReference>
<dbReference type="GO" id="GO:0008270">
    <property type="term" value="F:zinc ion binding"/>
    <property type="evidence" value="ECO:0007669"/>
    <property type="project" value="UniProtKB-KW"/>
</dbReference>
<dbReference type="SUPFAM" id="SSF101898">
    <property type="entry name" value="NHL repeat"/>
    <property type="match status" value="1"/>
</dbReference>
<feature type="compositionally biased region" description="Low complexity" evidence="6">
    <location>
        <begin position="712"/>
        <end position="728"/>
    </location>
</feature>
<reference evidence="7" key="1">
    <citation type="submission" date="2020-11" db="EMBL/GenBank/DDBJ databases">
        <authorList>
            <person name="Tran Van P."/>
        </authorList>
    </citation>
    <scope>NUCLEOTIDE SEQUENCE</scope>
</reference>
<evidence type="ECO:0000256" key="3">
    <source>
        <dbReference type="ARBA" id="ARBA00022771"/>
    </source>
</evidence>
<accession>A0A7R8WEX5</accession>
<dbReference type="FunFam" id="2.120.10.30:FF:000037">
    <property type="entry name" value="Uncharacterized protein, isoform E"/>
    <property type="match status" value="1"/>
</dbReference>
<proteinExistence type="predicted"/>
<evidence type="ECO:0000256" key="4">
    <source>
        <dbReference type="ARBA" id="ARBA00022833"/>
    </source>
</evidence>
<dbReference type="Gene3D" id="2.120.10.30">
    <property type="entry name" value="TolB, C-terminal domain"/>
    <property type="match status" value="3"/>
</dbReference>
<feature type="compositionally biased region" description="Polar residues" evidence="6">
    <location>
        <begin position="1012"/>
        <end position="1023"/>
    </location>
</feature>
<dbReference type="CDD" id="cd14954">
    <property type="entry name" value="NHL_TRIM71_like"/>
    <property type="match status" value="1"/>
</dbReference>
<gene>
    <name evidence="7" type="ORF">CTOB1V02_LOCUS5981</name>
</gene>
<evidence type="ECO:0000256" key="2">
    <source>
        <dbReference type="ARBA" id="ARBA00022737"/>
    </source>
</evidence>
<feature type="region of interest" description="Disordered" evidence="6">
    <location>
        <begin position="1010"/>
        <end position="1045"/>
    </location>
</feature>
<protein>
    <submittedName>
        <fullName evidence="7">Uncharacterized protein</fullName>
    </submittedName>
</protein>
<dbReference type="GO" id="GO:0061630">
    <property type="term" value="F:ubiquitin protein ligase activity"/>
    <property type="evidence" value="ECO:0007669"/>
    <property type="project" value="TreeGrafter"/>
</dbReference>
<dbReference type="InterPro" id="IPR011042">
    <property type="entry name" value="6-blade_b-propeller_TolB-like"/>
</dbReference>
<dbReference type="InterPro" id="IPR050952">
    <property type="entry name" value="TRIM-NHL_E3_ligases"/>
</dbReference>
<organism evidence="7">
    <name type="scientific">Cyprideis torosa</name>
    <dbReference type="NCBI Taxonomy" id="163714"/>
    <lineage>
        <taxon>Eukaryota</taxon>
        <taxon>Metazoa</taxon>
        <taxon>Ecdysozoa</taxon>
        <taxon>Arthropoda</taxon>
        <taxon>Crustacea</taxon>
        <taxon>Oligostraca</taxon>
        <taxon>Ostracoda</taxon>
        <taxon>Podocopa</taxon>
        <taxon>Podocopida</taxon>
        <taxon>Cytherocopina</taxon>
        <taxon>Cytheroidea</taxon>
        <taxon>Cytherideidae</taxon>
        <taxon>Cyprideis</taxon>
    </lineage>
</organism>
<dbReference type="SUPFAM" id="SSF57850">
    <property type="entry name" value="RING/U-box"/>
    <property type="match status" value="1"/>
</dbReference>
<dbReference type="FunFam" id="3.30.40.10:FF:000185">
    <property type="entry name" value="RING finger protein nhl-1"/>
    <property type="match status" value="1"/>
</dbReference>
<keyword evidence="5" id="KW-0175">Coiled coil</keyword>
<evidence type="ECO:0000256" key="6">
    <source>
        <dbReference type="SAM" id="MobiDB-lite"/>
    </source>
</evidence>
<feature type="compositionally biased region" description="Basic and acidic residues" evidence="6">
    <location>
        <begin position="477"/>
        <end position="489"/>
    </location>
</feature>
<dbReference type="SMART" id="SM00184">
    <property type="entry name" value="RING"/>
    <property type="match status" value="1"/>
</dbReference>
<feature type="compositionally biased region" description="Polar residues" evidence="6">
    <location>
        <begin position="530"/>
        <end position="549"/>
    </location>
</feature>
<dbReference type="PROSITE" id="PS50089">
    <property type="entry name" value="ZF_RING_2"/>
    <property type="match status" value="1"/>
</dbReference>
<evidence type="ECO:0000256" key="5">
    <source>
        <dbReference type="SAM" id="Coils"/>
    </source>
</evidence>
<dbReference type="EMBL" id="OB661381">
    <property type="protein sequence ID" value="CAD7228092.1"/>
    <property type="molecule type" value="Genomic_DNA"/>
</dbReference>
<feature type="compositionally biased region" description="Basic and acidic residues" evidence="6">
    <location>
        <begin position="424"/>
        <end position="433"/>
    </location>
</feature>